<evidence type="ECO:0000313" key="4">
    <source>
        <dbReference type="Proteomes" id="UP000829817"/>
    </source>
</evidence>
<reference evidence="3 4" key="1">
    <citation type="journal article" date="2022" name="Res Sq">
        <title>Evolution of multicellular longitudinally dividing oral cavity symbionts (Neisseriaceae).</title>
        <authorList>
            <person name="Nyongesa S."/>
            <person name="Weber P."/>
            <person name="Bernet E."/>
            <person name="Pullido F."/>
            <person name="Nieckarz M."/>
            <person name="Delaby M."/>
            <person name="Nieves C."/>
            <person name="Viehboeck T."/>
            <person name="Krause N."/>
            <person name="Rivera-Millot A."/>
            <person name="Nakamura A."/>
            <person name="Vischer N."/>
            <person name="VanNieuwenhze M."/>
            <person name="Brun Y."/>
            <person name="Cava F."/>
            <person name="Bulgheresi S."/>
            <person name="Veyrier F."/>
        </authorList>
    </citation>
    <scope>NUCLEOTIDE SEQUENCE [LARGE SCALE GENOMIC DNA]</scope>
    <source>
        <strain evidence="3 4">CCUG 63373m</strain>
    </source>
</reference>
<evidence type="ECO:0000259" key="2">
    <source>
        <dbReference type="Pfam" id="PF02525"/>
    </source>
</evidence>
<evidence type="ECO:0000256" key="1">
    <source>
        <dbReference type="ARBA" id="ARBA00023002"/>
    </source>
</evidence>
<name>A0ABY4DPV6_9NEIS</name>
<gene>
    <name evidence="3" type="ORF">LVJ83_08785</name>
</gene>
<dbReference type="RefSeq" id="WP_244784139.1">
    <property type="nucleotide sequence ID" value="NZ_CP091508.1"/>
</dbReference>
<evidence type="ECO:0000313" key="3">
    <source>
        <dbReference type="EMBL" id="UOO81070.1"/>
    </source>
</evidence>
<organism evidence="3 4">
    <name type="scientific">Uruburuella testudinis</name>
    <dbReference type="NCBI Taxonomy" id="1282863"/>
    <lineage>
        <taxon>Bacteria</taxon>
        <taxon>Pseudomonadati</taxon>
        <taxon>Pseudomonadota</taxon>
        <taxon>Betaproteobacteria</taxon>
        <taxon>Neisseriales</taxon>
        <taxon>Neisseriaceae</taxon>
        <taxon>Uruburuella</taxon>
    </lineage>
</organism>
<dbReference type="Proteomes" id="UP000829817">
    <property type="component" value="Chromosome"/>
</dbReference>
<keyword evidence="1" id="KW-0560">Oxidoreductase</keyword>
<sequence>MSKALIVCGHPNLHQSTANQTIIETLRQTLGDTAHIRLLGELYPDSQINVAAEQAALLDADVVVWQFPFYWYSLPALMKKYLDDVYLHGFAYGSNGTALAGKKLIVSFTAGAPAAAYQYGEAMNYPVEDFLPPLRQSAVMCSMDWQPPVYSTDIMYVPGVSSEADREAVEHKARAHAGRLAAQIRTLINQEAAA</sequence>
<keyword evidence="4" id="KW-1185">Reference proteome</keyword>
<dbReference type="InterPro" id="IPR029039">
    <property type="entry name" value="Flavoprotein-like_sf"/>
</dbReference>
<dbReference type="PANTHER" id="PTHR47307">
    <property type="entry name" value="GLUTATHIONE-REGULATED POTASSIUM-EFFLUX SYSTEM ANCILLARY PROTEIN KEFG"/>
    <property type="match status" value="1"/>
</dbReference>
<dbReference type="EMBL" id="CP091508">
    <property type="protein sequence ID" value="UOO81070.1"/>
    <property type="molecule type" value="Genomic_DNA"/>
</dbReference>
<proteinExistence type="predicted"/>
<dbReference type="PANTHER" id="PTHR47307:SF2">
    <property type="entry name" value="GLUTATHIONE-REGULATED POTASSIUM-EFFLUX SYSTEM ANCILLARY PROTEIN KEFF"/>
    <property type="match status" value="1"/>
</dbReference>
<dbReference type="Gene3D" id="3.40.50.360">
    <property type="match status" value="1"/>
</dbReference>
<feature type="domain" description="Flavodoxin-like fold" evidence="2">
    <location>
        <begin position="3"/>
        <end position="174"/>
    </location>
</feature>
<dbReference type="SUPFAM" id="SSF52218">
    <property type="entry name" value="Flavoproteins"/>
    <property type="match status" value="1"/>
</dbReference>
<dbReference type="Pfam" id="PF02525">
    <property type="entry name" value="Flavodoxin_2"/>
    <property type="match status" value="1"/>
</dbReference>
<dbReference type="InterPro" id="IPR046980">
    <property type="entry name" value="KefG/KefF"/>
</dbReference>
<accession>A0ABY4DPV6</accession>
<protein>
    <submittedName>
        <fullName evidence="3">NAD(P)H-dependent oxidoreductase</fullName>
    </submittedName>
</protein>
<dbReference type="InterPro" id="IPR003680">
    <property type="entry name" value="Flavodoxin_fold"/>
</dbReference>